<evidence type="ECO:0000313" key="7">
    <source>
        <dbReference type="EMBL" id="KAJ9695219.1"/>
    </source>
</evidence>
<evidence type="ECO:0000256" key="1">
    <source>
        <dbReference type="ARBA" id="ARBA00010617"/>
    </source>
</evidence>
<name>A0AA38ZVR0_VITRO</name>
<keyword evidence="3" id="KW-0560">Oxidoreductase</keyword>
<feature type="binding site" description="axial binding residue" evidence="5">
    <location>
        <position position="449"/>
    </location>
    <ligand>
        <name>heme</name>
        <dbReference type="ChEBI" id="CHEBI:30413"/>
    </ligand>
    <ligandPart>
        <name>Fe</name>
        <dbReference type="ChEBI" id="CHEBI:18248"/>
    </ligandPart>
</feature>
<dbReference type="PRINTS" id="PR00463">
    <property type="entry name" value="EP450I"/>
</dbReference>
<evidence type="ECO:0000256" key="4">
    <source>
        <dbReference type="ARBA" id="ARBA00023004"/>
    </source>
</evidence>
<keyword evidence="4 5" id="KW-0408">Iron</keyword>
<dbReference type="EMBL" id="JARBHA010000008">
    <property type="protein sequence ID" value="KAJ9695219.1"/>
    <property type="molecule type" value="Genomic_DNA"/>
</dbReference>
<dbReference type="AlphaFoldDB" id="A0AA38ZVR0"/>
<comment type="caution">
    <text evidence="7">The sequence shown here is derived from an EMBL/GenBank/DDBJ whole genome shotgun (WGS) entry which is preliminary data.</text>
</comment>
<dbReference type="Gene3D" id="1.10.630.10">
    <property type="entry name" value="Cytochrome P450"/>
    <property type="match status" value="2"/>
</dbReference>
<keyword evidence="6" id="KW-0812">Transmembrane</keyword>
<dbReference type="PRINTS" id="PR00385">
    <property type="entry name" value="P450"/>
</dbReference>
<dbReference type="GO" id="GO:0020037">
    <property type="term" value="F:heme binding"/>
    <property type="evidence" value="ECO:0007669"/>
    <property type="project" value="InterPro"/>
</dbReference>
<dbReference type="InterPro" id="IPR002401">
    <property type="entry name" value="Cyt_P450_E_grp-I"/>
</dbReference>
<dbReference type="PROSITE" id="PS00086">
    <property type="entry name" value="CYTOCHROME_P450"/>
    <property type="match status" value="2"/>
</dbReference>
<dbReference type="InterPro" id="IPR017972">
    <property type="entry name" value="Cyt_P450_CS"/>
</dbReference>
<gene>
    <name evidence="7" type="ORF">PVL29_010619</name>
</gene>
<evidence type="ECO:0000256" key="3">
    <source>
        <dbReference type="ARBA" id="ARBA00023002"/>
    </source>
</evidence>
<evidence type="ECO:0000256" key="6">
    <source>
        <dbReference type="SAM" id="Phobius"/>
    </source>
</evidence>
<evidence type="ECO:0000256" key="5">
    <source>
        <dbReference type="PIRSR" id="PIRSR602401-1"/>
    </source>
</evidence>
<comment type="similarity">
    <text evidence="1">Belongs to the cytochrome P450 family.</text>
</comment>
<dbReference type="FunFam" id="1.10.630.10:FF:000007">
    <property type="entry name" value="Cytochrome P450 76C4"/>
    <property type="match status" value="2"/>
</dbReference>
<dbReference type="SUPFAM" id="SSF48264">
    <property type="entry name" value="Cytochrome P450"/>
    <property type="match status" value="2"/>
</dbReference>
<dbReference type="CDD" id="cd11073">
    <property type="entry name" value="CYP76-like"/>
    <property type="match status" value="1"/>
</dbReference>
<comment type="cofactor">
    <cofactor evidence="5">
        <name>heme</name>
        <dbReference type="ChEBI" id="CHEBI:30413"/>
    </cofactor>
</comment>
<accession>A0AA38ZVR0</accession>
<keyword evidence="8" id="KW-1185">Reference proteome</keyword>
<dbReference type="Proteomes" id="UP001168098">
    <property type="component" value="Unassembled WGS sequence"/>
</dbReference>
<feature type="transmembrane region" description="Helical" evidence="6">
    <location>
        <begin position="6"/>
        <end position="24"/>
    </location>
</feature>
<dbReference type="PANTHER" id="PTHR47950">
    <property type="entry name" value="CYTOCHROME P450, FAMILY 76, SUBFAMILY C, POLYPEPTIDE 5-RELATED"/>
    <property type="match status" value="1"/>
</dbReference>
<keyword evidence="5" id="KW-0349">Heme</keyword>
<dbReference type="PANTHER" id="PTHR47950:SF14">
    <property type="entry name" value="CYTOCHROME P450 76A2-LIKE ISOFORM X1"/>
    <property type="match status" value="1"/>
</dbReference>
<evidence type="ECO:0000256" key="2">
    <source>
        <dbReference type="ARBA" id="ARBA00022723"/>
    </source>
</evidence>
<evidence type="ECO:0000313" key="8">
    <source>
        <dbReference type="Proteomes" id="UP001168098"/>
    </source>
</evidence>
<protein>
    <recommendedName>
        <fullName evidence="9">Cytochrome P450</fullName>
    </recommendedName>
</protein>
<reference evidence="7 8" key="1">
    <citation type="journal article" date="2023" name="BMC Biotechnol.">
        <title>Vitis rotundifolia cv Carlos genome sequencing.</title>
        <authorList>
            <person name="Huff M."/>
            <person name="Hulse-Kemp A."/>
            <person name="Scheffler B."/>
            <person name="Youngblood R."/>
            <person name="Simpson S."/>
            <person name="Babiker E."/>
            <person name="Staton M."/>
        </authorList>
    </citation>
    <scope>NUCLEOTIDE SEQUENCE [LARGE SCALE GENOMIC DNA]</scope>
    <source>
        <tissue evidence="7">Leaf</tissue>
    </source>
</reference>
<dbReference type="InterPro" id="IPR001128">
    <property type="entry name" value="Cyt_P450"/>
</dbReference>
<keyword evidence="6" id="KW-0472">Membrane</keyword>
<dbReference type="GO" id="GO:0004497">
    <property type="term" value="F:monooxygenase activity"/>
    <property type="evidence" value="ECO:0007669"/>
    <property type="project" value="InterPro"/>
</dbReference>
<organism evidence="7 8">
    <name type="scientific">Vitis rotundifolia</name>
    <name type="common">Muscadine grape</name>
    <dbReference type="NCBI Taxonomy" id="103349"/>
    <lineage>
        <taxon>Eukaryota</taxon>
        <taxon>Viridiplantae</taxon>
        <taxon>Streptophyta</taxon>
        <taxon>Embryophyta</taxon>
        <taxon>Tracheophyta</taxon>
        <taxon>Spermatophyta</taxon>
        <taxon>Magnoliopsida</taxon>
        <taxon>eudicotyledons</taxon>
        <taxon>Gunneridae</taxon>
        <taxon>Pentapetalae</taxon>
        <taxon>rosids</taxon>
        <taxon>Vitales</taxon>
        <taxon>Vitaceae</taxon>
        <taxon>Viteae</taxon>
        <taxon>Vitis</taxon>
    </lineage>
</organism>
<keyword evidence="2 5" id="KW-0479">Metal-binding</keyword>
<dbReference type="Pfam" id="PF00067">
    <property type="entry name" value="p450"/>
    <property type="match status" value="2"/>
</dbReference>
<sequence length="986" mass="112046">MADWPSNILLWCIILVIPVLFLLLRRRRSGSVRLPPGPPGWPVFGNMLDLGAMPHETLAGLRHKYGDVVWLNLGAIKTTVVQSSKAAAELFKNQDLCFSDRTITETMRAQGYHESSLALAPYGPHWRSLRRLMTMEMLVTKRINETAGVRRKCVDDMLSWIEEEARGVGGEGRGIQVAHFVFLASFNMLGNLMLSCDLLHPGSREGAEFFEVMVRVMEWPGHPNFADFFPWLRWMDPQGLRKKAERDLGIAIKIASGFVQERIKRGPAAEDHKKDFLDVLLDFQGSGKNEPPQISDKDLNIIILEIFLAGSETTSSTVEWALTELLRHPECMAKVKAELGRVVGANGKLEERHIDDLQYLQAVVKETFRLHPPIPFLVPRKAVRDTNFMGYHIPKNTQLFVNVWAIGREPELWEEPSSFKPERFLDLNHIDYKGQHFELIPFGAGRRMCAGIPLAHRMVHLILGSLVYHFDWQLDSSITLETMDMRENLAMVMRKLEPLKALPKKLHCRAMEWASNFLLYLIVISSSALSFILCRRKSGFNRLPPGPTGWPILGNMLDLGTMPHQTLAGLRHKYGDVVWLRFGAIKTMVILSSKAAGELFKNHDLSFADRSIVETMRVHALGLAPYGPYWRTLRRLVTTDMFAVRRINETANVRRKCVDDMLLWIEKEALGVDGEASSVHVAEAVFLSIFNMIGNLMLSRDLLGLAIQRGFGWSGHPNLADFFPWPGWLDLQGLRKNMERHLGKAMEMASRFVNECMKKQRTEGTKRKDFLDVLLEFEGNGKYEMFFAGSETTSSTLEWAMTELLRRPESMRKAQEELDRVVGPHGKVEESDIDQLLYLQAVVKETLRLHPPIPLLLPRNALQDTNFMGYFVPKNTQVFVNAWAIGRDPDAWKEPLSFKPERFLGSNLDYKGQNFEFIPFGSGRRICIGISLADKLVPLALASLLHCFDWELGGGVTPETIDMNERVGITVRKLIPLKPIPKRRTV</sequence>
<dbReference type="InterPro" id="IPR036396">
    <property type="entry name" value="Cyt_P450_sf"/>
</dbReference>
<proteinExistence type="inferred from homology"/>
<dbReference type="GO" id="GO:0016705">
    <property type="term" value="F:oxidoreductase activity, acting on paired donors, with incorporation or reduction of molecular oxygen"/>
    <property type="evidence" value="ECO:0007669"/>
    <property type="project" value="InterPro"/>
</dbReference>
<keyword evidence="6" id="KW-1133">Transmembrane helix</keyword>
<dbReference type="GO" id="GO:0005506">
    <property type="term" value="F:iron ion binding"/>
    <property type="evidence" value="ECO:0007669"/>
    <property type="project" value="InterPro"/>
</dbReference>
<evidence type="ECO:0008006" key="9">
    <source>
        <dbReference type="Google" id="ProtNLM"/>
    </source>
</evidence>